<name>A0A3E1NZI8_9BACT</name>
<proteinExistence type="predicted"/>
<protein>
    <submittedName>
        <fullName evidence="1">DUF5074 domain-containing protein</fullName>
    </submittedName>
</protein>
<comment type="caution">
    <text evidence="1">The sequence shown here is derived from an EMBL/GenBank/DDBJ whole genome shotgun (WGS) entry which is preliminary data.</text>
</comment>
<organism evidence="1 2">
    <name type="scientific">Chitinophaga silvisoli</name>
    <dbReference type="NCBI Taxonomy" id="2291814"/>
    <lineage>
        <taxon>Bacteria</taxon>
        <taxon>Pseudomonadati</taxon>
        <taxon>Bacteroidota</taxon>
        <taxon>Chitinophagia</taxon>
        <taxon>Chitinophagales</taxon>
        <taxon>Chitinophagaceae</taxon>
        <taxon>Chitinophaga</taxon>
    </lineage>
</organism>
<dbReference type="EMBL" id="QTJV01000007">
    <property type="protein sequence ID" value="RFM33333.1"/>
    <property type="molecule type" value="Genomic_DNA"/>
</dbReference>
<dbReference type="RefSeq" id="WP_116855181.1">
    <property type="nucleotide sequence ID" value="NZ_QTJV01000007.1"/>
</dbReference>
<dbReference type="OrthoDB" id="1041092at2"/>
<dbReference type="Gene3D" id="2.130.10.10">
    <property type="entry name" value="YVTN repeat-like/Quinoprotein amine dehydrogenase"/>
    <property type="match status" value="1"/>
</dbReference>
<reference evidence="1 2" key="1">
    <citation type="submission" date="2018-08" db="EMBL/GenBank/DDBJ databases">
        <title>Chitinophaga sp. K20C18050901, a novel bacterium isolated from forest soil.</title>
        <authorList>
            <person name="Wang C."/>
        </authorList>
    </citation>
    <scope>NUCLEOTIDE SEQUENCE [LARGE SCALE GENOMIC DNA]</scope>
    <source>
        <strain evidence="1 2">K20C18050901</strain>
    </source>
</reference>
<dbReference type="Pfam" id="PF16819">
    <property type="entry name" value="DUF5074"/>
    <property type="match status" value="1"/>
</dbReference>
<dbReference type="PROSITE" id="PS51257">
    <property type="entry name" value="PROKAR_LIPOPROTEIN"/>
    <property type="match status" value="1"/>
</dbReference>
<keyword evidence="2" id="KW-1185">Reference proteome</keyword>
<evidence type="ECO:0000313" key="1">
    <source>
        <dbReference type="EMBL" id="RFM33333.1"/>
    </source>
</evidence>
<dbReference type="InterPro" id="IPR015943">
    <property type="entry name" value="WD40/YVTN_repeat-like_dom_sf"/>
</dbReference>
<evidence type="ECO:0000313" key="2">
    <source>
        <dbReference type="Proteomes" id="UP000261174"/>
    </source>
</evidence>
<dbReference type="SUPFAM" id="SSF63829">
    <property type="entry name" value="Calcium-dependent phosphotriesterase"/>
    <property type="match status" value="1"/>
</dbReference>
<dbReference type="Proteomes" id="UP000261174">
    <property type="component" value="Unassembled WGS sequence"/>
</dbReference>
<sequence length="353" mass="37951">MHRKLHALLLASAVFFLASCSKDENTTIISKGPYDNGYFIVNEGNYSVKAGDLSFRSYNADTLTQDNYIDINPSSPLATTTTTLEYGTIYNGKLYLVTNYGGPLVAADEYSLKESARNTSLPANGHAFIGIDNTSGLLSTDDGIYPVTLSSLALGSRISGVSGSVSDLLKSGNYVFALTANDGIVALRTSDYSVAKNLGTAIAGFAQGKDGYVYAAQKNALLKIDPSTLKVDTISTSFNVRYNEFVFTSSSIVASTQENAIYILSDDQKVYRYVSGNNSSLGTAFISLPADHYFYGKGINYDPAKNTLVLTANTSVWGSDPDNTLYTYSAADASLKNTLNYTGFLYPAMVVFH</sequence>
<dbReference type="InterPro" id="IPR031815">
    <property type="entry name" value="DUF5074"/>
</dbReference>
<gene>
    <name evidence="1" type="ORF">DXN04_20120</name>
</gene>
<accession>A0A3E1NZI8</accession>
<dbReference type="AlphaFoldDB" id="A0A3E1NZI8"/>